<keyword evidence="1" id="KW-0472">Membrane</keyword>
<evidence type="ECO:0000313" key="4">
    <source>
        <dbReference type="Proteomes" id="UP001589870"/>
    </source>
</evidence>
<dbReference type="Proteomes" id="UP001589870">
    <property type="component" value="Unassembled WGS sequence"/>
</dbReference>
<keyword evidence="1" id="KW-1133">Transmembrane helix</keyword>
<name>A0ABV6U5H4_9ACTN</name>
<organism evidence="3 4">
    <name type="scientific">Sphaerimonospora cavernae</name>
    <dbReference type="NCBI Taxonomy" id="1740611"/>
    <lineage>
        <taxon>Bacteria</taxon>
        <taxon>Bacillati</taxon>
        <taxon>Actinomycetota</taxon>
        <taxon>Actinomycetes</taxon>
        <taxon>Streptosporangiales</taxon>
        <taxon>Streptosporangiaceae</taxon>
        <taxon>Sphaerimonospora</taxon>
    </lineage>
</organism>
<dbReference type="RefSeq" id="WP_394300575.1">
    <property type="nucleotide sequence ID" value="NZ_JBHMQT010000013.1"/>
</dbReference>
<sequence>MVRTRTHETVKAPALPRQRRPAMFLLVVVFIGLGVLAGQYAYSRLDKRSSVVMVARDVAIGQVIGQDDLTAVRIAADPMVATVPAERLSEMAGRVAAVDLTSGTLLSDGHTTDAMTPGPGQQLVPLALKPGQLPARGLRAGDHVLVAAELTDPGRQAAATATKDIPATVDRVSEADPDGTRVVDLLVGPGVGGLIAREAMRGHIALILTSRGDAP</sequence>
<dbReference type="SMART" id="SM00858">
    <property type="entry name" value="SAF"/>
    <property type="match status" value="1"/>
</dbReference>
<proteinExistence type="predicted"/>
<evidence type="ECO:0000259" key="2">
    <source>
        <dbReference type="SMART" id="SM00858"/>
    </source>
</evidence>
<evidence type="ECO:0000256" key="1">
    <source>
        <dbReference type="SAM" id="Phobius"/>
    </source>
</evidence>
<dbReference type="EMBL" id="JBHMQT010000013">
    <property type="protein sequence ID" value="MFC0862361.1"/>
    <property type="molecule type" value="Genomic_DNA"/>
</dbReference>
<gene>
    <name evidence="3" type="ORF">ACFHYQ_08630</name>
</gene>
<feature type="domain" description="SAF" evidence="2">
    <location>
        <begin position="49"/>
        <end position="112"/>
    </location>
</feature>
<dbReference type="Pfam" id="PF08666">
    <property type="entry name" value="SAF"/>
    <property type="match status" value="1"/>
</dbReference>
<feature type="transmembrane region" description="Helical" evidence="1">
    <location>
        <begin position="21"/>
        <end position="42"/>
    </location>
</feature>
<protein>
    <submittedName>
        <fullName evidence="3">SAF domain-containing protein</fullName>
    </submittedName>
</protein>
<dbReference type="InterPro" id="IPR013974">
    <property type="entry name" value="SAF"/>
</dbReference>
<accession>A0ABV6U5H4</accession>
<reference evidence="3 4" key="1">
    <citation type="submission" date="2024-09" db="EMBL/GenBank/DDBJ databases">
        <authorList>
            <person name="Sun Q."/>
            <person name="Mori K."/>
        </authorList>
    </citation>
    <scope>NUCLEOTIDE SEQUENCE [LARGE SCALE GENOMIC DNA]</scope>
    <source>
        <strain evidence="3 4">TBRC 1851</strain>
    </source>
</reference>
<evidence type="ECO:0000313" key="3">
    <source>
        <dbReference type="EMBL" id="MFC0862361.1"/>
    </source>
</evidence>
<keyword evidence="1" id="KW-0812">Transmembrane</keyword>
<comment type="caution">
    <text evidence="3">The sequence shown here is derived from an EMBL/GenBank/DDBJ whole genome shotgun (WGS) entry which is preliminary data.</text>
</comment>
<keyword evidence="4" id="KW-1185">Reference proteome</keyword>